<dbReference type="AlphaFoldDB" id="I7ZIK0"/>
<dbReference type="PATRIC" id="fig|1172194.4.peg.1640"/>
<dbReference type="GO" id="GO:0036222">
    <property type="term" value="F:XTP diphosphatase activity"/>
    <property type="evidence" value="ECO:0007669"/>
    <property type="project" value="UniProtKB-UniRule"/>
</dbReference>
<dbReference type="PANTHER" id="PTHR11067:SF9">
    <property type="entry name" value="INOSINE TRIPHOSPHATE PYROPHOSPHATASE"/>
    <property type="match status" value="1"/>
</dbReference>
<evidence type="ECO:0000256" key="7">
    <source>
        <dbReference type="ARBA" id="ARBA00023080"/>
    </source>
</evidence>
<dbReference type="Pfam" id="PF01725">
    <property type="entry name" value="Ham1p_like"/>
    <property type="match status" value="1"/>
</dbReference>
<dbReference type="SUPFAM" id="SSF52972">
    <property type="entry name" value="ITPase-like"/>
    <property type="match status" value="1"/>
</dbReference>
<feature type="binding site" evidence="10">
    <location>
        <position position="39"/>
    </location>
    <ligand>
        <name>Mg(2+)</name>
        <dbReference type="ChEBI" id="CHEBI:18420"/>
    </ligand>
</feature>
<comment type="similarity">
    <text evidence="1 10 11">Belongs to the HAM1 NTPase family.</text>
</comment>
<dbReference type="GO" id="GO:0046872">
    <property type="term" value="F:metal ion binding"/>
    <property type="evidence" value="ECO:0007669"/>
    <property type="project" value="UniProtKB-KW"/>
</dbReference>
<evidence type="ECO:0000313" key="13">
    <source>
        <dbReference type="Proteomes" id="UP000003704"/>
    </source>
</evidence>
<keyword evidence="6 10" id="KW-0460">Magnesium</keyword>
<dbReference type="GO" id="GO:0009146">
    <property type="term" value="P:purine nucleoside triphosphate catabolic process"/>
    <property type="evidence" value="ECO:0007669"/>
    <property type="project" value="UniProtKB-UniRule"/>
</dbReference>
<dbReference type="GO" id="GO:0035870">
    <property type="term" value="F:dITP diphosphatase activity"/>
    <property type="evidence" value="ECO:0007669"/>
    <property type="project" value="UniProtKB-UniRule"/>
</dbReference>
<dbReference type="GO" id="GO:0017111">
    <property type="term" value="F:ribonucleoside triphosphate phosphatase activity"/>
    <property type="evidence" value="ECO:0007669"/>
    <property type="project" value="InterPro"/>
</dbReference>
<dbReference type="GO" id="GO:0005829">
    <property type="term" value="C:cytosol"/>
    <property type="evidence" value="ECO:0007669"/>
    <property type="project" value="TreeGrafter"/>
</dbReference>
<dbReference type="Gene3D" id="3.90.950.10">
    <property type="match status" value="1"/>
</dbReference>
<feature type="binding site" evidence="10">
    <location>
        <begin position="181"/>
        <end position="182"/>
    </location>
    <ligand>
        <name>substrate</name>
    </ligand>
</feature>
<keyword evidence="7 10" id="KW-0546">Nucleotide metabolism</keyword>
<feature type="binding site" evidence="10">
    <location>
        <begin position="7"/>
        <end position="12"/>
    </location>
    <ligand>
        <name>substrate</name>
    </ligand>
</feature>
<evidence type="ECO:0000256" key="2">
    <source>
        <dbReference type="ARBA" id="ARBA00011738"/>
    </source>
</evidence>
<dbReference type="NCBIfam" id="TIGR00042">
    <property type="entry name" value="RdgB/HAM1 family non-canonical purine NTP pyrophosphatase"/>
    <property type="match status" value="1"/>
</dbReference>
<comment type="function">
    <text evidence="10">Pyrophosphatase that catalyzes the hydrolysis of nucleoside triphosphates to their monophosphate derivatives, with a high preference for the non-canonical purine nucleotides XTP (xanthosine triphosphate), dITP (deoxyinosine triphosphate) and ITP. Seems to function as a house-cleaning enzyme that removes non-canonical purine nucleotides from the nucleotide pool, thus preventing their incorporation into DNA/RNA and avoiding chromosomal lesions.</text>
</comment>
<keyword evidence="5 10" id="KW-0378">Hydrolase</keyword>
<reference evidence="12 13" key="1">
    <citation type="journal article" date="2012" name="J. Bacteriol.">
        <title>Genome Sequence of n-Alkane-Degrading Hydrocarboniphaga effusa Strain AP103T (ATCC BAA-332T).</title>
        <authorList>
            <person name="Chang H.K."/>
            <person name="Zylstra G.J."/>
            <person name="Chae J.C."/>
        </authorList>
    </citation>
    <scope>NUCLEOTIDE SEQUENCE [LARGE SCALE GENOMIC DNA]</scope>
    <source>
        <strain evidence="12 13">AP103</strain>
    </source>
</reference>
<evidence type="ECO:0000256" key="1">
    <source>
        <dbReference type="ARBA" id="ARBA00008023"/>
    </source>
</evidence>
<dbReference type="InterPro" id="IPR029001">
    <property type="entry name" value="ITPase-like_fam"/>
</dbReference>
<gene>
    <name evidence="12" type="ORF">WQQ_16990</name>
</gene>
<sequence>MDVVLASRNAKKLREMQALLAPLGWNLRLVSEFTDEAAEETAPTFVENALLKARHASLVSGLPAIADDSGLEVTALRGAPGVLSARYAGEPSDDAANNAKLLDALLGLPEGERGARFVSVLAFLRHASDPIPVLAEGLWNGRVLEAPRGANGFGYDPLFFVPGQGCSSAELAPELKNRISHRALAVAALLERLQEQAQ</sequence>
<evidence type="ECO:0000256" key="5">
    <source>
        <dbReference type="ARBA" id="ARBA00022801"/>
    </source>
</evidence>
<comment type="subunit">
    <text evidence="2 10">Homodimer.</text>
</comment>
<comment type="catalytic activity">
    <reaction evidence="9 10">
        <text>XTP + H2O = XMP + diphosphate + H(+)</text>
        <dbReference type="Rhea" id="RHEA:28610"/>
        <dbReference type="ChEBI" id="CHEBI:15377"/>
        <dbReference type="ChEBI" id="CHEBI:15378"/>
        <dbReference type="ChEBI" id="CHEBI:33019"/>
        <dbReference type="ChEBI" id="CHEBI:57464"/>
        <dbReference type="ChEBI" id="CHEBI:61314"/>
        <dbReference type="EC" id="3.6.1.66"/>
    </reaction>
</comment>
<dbReference type="OrthoDB" id="9807456at2"/>
<dbReference type="FunFam" id="3.90.950.10:FF:000001">
    <property type="entry name" value="dITP/XTP pyrophosphatase"/>
    <property type="match status" value="1"/>
</dbReference>
<comment type="cofactor">
    <cofactor evidence="10">
        <name>Mg(2+)</name>
        <dbReference type="ChEBI" id="CHEBI:18420"/>
    </cofactor>
    <text evidence="10">Binds 1 Mg(2+) ion per subunit.</text>
</comment>
<feature type="binding site" evidence="10">
    <location>
        <position position="176"/>
    </location>
    <ligand>
        <name>substrate</name>
    </ligand>
</feature>
<feature type="binding site" evidence="10">
    <location>
        <position position="68"/>
    </location>
    <ligand>
        <name>Mg(2+)</name>
        <dbReference type="ChEBI" id="CHEBI:18420"/>
    </ligand>
</feature>
<dbReference type="GO" id="GO:0009117">
    <property type="term" value="P:nucleotide metabolic process"/>
    <property type="evidence" value="ECO:0007669"/>
    <property type="project" value="UniProtKB-KW"/>
</dbReference>
<feature type="active site" description="Proton acceptor" evidence="10">
    <location>
        <position position="68"/>
    </location>
</feature>
<comment type="caution">
    <text evidence="12">The sequence shown here is derived from an EMBL/GenBank/DDBJ whole genome shotgun (WGS) entry which is preliminary data.</text>
</comment>
<keyword evidence="3 10" id="KW-0479">Metal-binding</keyword>
<organism evidence="12 13">
    <name type="scientific">Hydrocarboniphaga effusa AP103</name>
    <dbReference type="NCBI Taxonomy" id="1172194"/>
    <lineage>
        <taxon>Bacteria</taxon>
        <taxon>Pseudomonadati</taxon>
        <taxon>Pseudomonadota</taxon>
        <taxon>Gammaproteobacteria</taxon>
        <taxon>Nevskiales</taxon>
        <taxon>Nevskiaceae</taxon>
        <taxon>Hydrocarboniphaga</taxon>
    </lineage>
</organism>
<evidence type="ECO:0000256" key="8">
    <source>
        <dbReference type="ARBA" id="ARBA00051875"/>
    </source>
</evidence>
<dbReference type="EC" id="3.6.1.66" evidence="10"/>
<accession>I7ZIK0</accession>
<dbReference type="InterPro" id="IPR002637">
    <property type="entry name" value="RdgB/HAM1"/>
</dbReference>
<evidence type="ECO:0000256" key="11">
    <source>
        <dbReference type="RuleBase" id="RU003781"/>
    </source>
</evidence>
<name>I7ZIK0_9GAMM</name>
<keyword evidence="13" id="KW-1185">Reference proteome</keyword>
<dbReference type="HAMAP" id="MF_01405">
    <property type="entry name" value="Non_canon_purine_NTPase"/>
    <property type="match status" value="1"/>
</dbReference>
<evidence type="ECO:0000256" key="9">
    <source>
        <dbReference type="ARBA" id="ARBA00052017"/>
    </source>
</evidence>
<feature type="binding site" evidence="10">
    <location>
        <begin position="153"/>
        <end position="156"/>
    </location>
    <ligand>
        <name>substrate</name>
    </ligand>
</feature>
<comment type="catalytic activity">
    <reaction evidence="10">
        <text>ITP + H2O = IMP + diphosphate + H(+)</text>
        <dbReference type="Rhea" id="RHEA:29399"/>
        <dbReference type="ChEBI" id="CHEBI:15377"/>
        <dbReference type="ChEBI" id="CHEBI:15378"/>
        <dbReference type="ChEBI" id="CHEBI:33019"/>
        <dbReference type="ChEBI" id="CHEBI:58053"/>
        <dbReference type="ChEBI" id="CHEBI:61402"/>
        <dbReference type="EC" id="3.6.1.66"/>
    </reaction>
</comment>
<evidence type="ECO:0000313" key="12">
    <source>
        <dbReference type="EMBL" id="EIT71562.1"/>
    </source>
</evidence>
<dbReference type="Proteomes" id="UP000003704">
    <property type="component" value="Unassembled WGS sequence"/>
</dbReference>
<dbReference type="GO" id="GO:0000166">
    <property type="term" value="F:nucleotide binding"/>
    <property type="evidence" value="ECO:0007669"/>
    <property type="project" value="UniProtKB-KW"/>
</dbReference>
<comment type="catalytic activity">
    <reaction evidence="8 10">
        <text>dITP + H2O = dIMP + diphosphate + H(+)</text>
        <dbReference type="Rhea" id="RHEA:28342"/>
        <dbReference type="ChEBI" id="CHEBI:15377"/>
        <dbReference type="ChEBI" id="CHEBI:15378"/>
        <dbReference type="ChEBI" id="CHEBI:33019"/>
        <dbReference type="ChEBI" id="CHEBI:61194"/>
        <dbReference type="ChEBI" id="CHEBI:61382"/>
        <dbReference type="EC" id="3.6.1.66"/>
    </reaction>
</comment>
<dbReference type="RefSeq" id="WP_007184648.1">
    <property type="nucleotide sequence ID" value="NZ_AKGD01000001.1"/>
</dbReference>
<keyword evidence="4 10" id="KW-0547">Nucleotide-binding</keyword>
<proteinExistence type="inferred from homology"/>
<dbReference type="STRING" id="1172194.WQQ_16990"/>
<evidence type="ECO:0000256" key="4">
    <source>
        <dbReference type="ARBA" id="ARBA00022741"/>
    </source>
</evidence>
<dbReference type="CDD" id="cd00515">
    <property type="entry name" value="HAM1"/>
    <property type="match status" value="1"/>
</dbReference>
<dbReference type="EMBL" id="AKGD01000001">
    <property type="protein sequence ID" value="EIT71562.1"/>
    <property type="molecule type" value="Genomic_DNA"/>
</dbReference>
<protein>
    <recommendedName>
        <fullName evidence="10">dITP/XTP pyrophosphatase</fullName>
        <ecNumber evidence="10">3.6.1.66</ecNumber>
    </recommendedName>
    <alternativeName>
        <fullName evidence="10">Non-canonical purine NTP pyrophosphatase</fullName>
    </alternativeName>
    <alternativeName>
        <fullName evidence="10">Non-standard purine NTP pyrophosphatase</fullName>
    </alternativeName>
    <alternativeName>
        <fullName evidence="10">Nucleoside-triphosphate diphosphatase</fullName>
    </alternativeName>
    <alternativeName>
        <fullName evidence="10">Nucleoside-triphosphate pyrophosphatase</fullName>
        <shortName evidence="10">NTPase</shortName>
    </alternativeName>
</protein>
<dbReference type="PANTHER" id="PTHR11067">
    <property type="entry name" value="INOSINE TRIPHOSPHATE PYROPHOSPHATASE/HAM1 PROTEIN"/>
    <property type="match status" value="1"/>
</dbReference>
<evidence type="ECO:0000256" key="6">
    <source>
        <dbReference type="ARBA" id="ARBA00022842"/>
    </source>
</evidence>
<feature type="binding site" evidence="10">
    <location>
        <position position="69"/>
    </location>
    <ligand>
        <name>substrate</name>
    </ligand>
</feature>
<evidence type="ECO:0000256" key="3">
    <source>
        <dbReference type="ARBA" id="ARBA00022723"/>
    </source>
</evidence>
<dbReference type="InterPro" id="IPR020922">
    <property type="entry name" value="dITP/XTP_pyrophosphatase"/>
</dbReference>
<evidence type="ECO:0000256" key="10">
    <source>
        <dbReference type="HAMAP-Rule" id="MF_01405"/>
    </source>
</evidence>
<dbReference type="GO" id="GO:0036220">
    <property type="term" value="F:ITP diphosphatase activity"/>
    <property type="evidence" value="ECO:0007669"/>
    <property type="project" value="UniProtKB-UniRule"/>
</dbReference>